<evidence type="ECO:0000256" key="1">
    <source>
        <dbReference type="SAM" id="MobiDB-lite"/>
    </source>
</evidence>
<reference evidence="4" key="1">
    <citation type="journal article" date="2015" name="BMC Genomics">
        <title>Genomic and transcriptomic analysis of the endophytic fungus Pestalotiopsis fici reveals its lifestyle and high potential for synthesis of natural products.</title>
        <authorList>
            <person name="Wang X."/>
            <person name="Zhang X."/>
            <person name="Liu L."/>
            <person name="Xiang M."/>
            <person name="Wang W."/>
            <person name="Sun X."/>
            <person name="Che Y."/>
            <person name="Guo L."/>
            <person name="Liu G."/>
            <person name="Guo L."/>
            <person name="Wang C."/>
            <person name="Yin W.B."/>
            <person name="Stadler M."/>
            <person name="Zhang X."/>
            <person name="Liu X."/>
        </authorList>
    </citation>
    <scope>NUCLEOTIDE SEQUENCE [LARGE SCALE GENOMIC DNA]</scope>
    <source>
        <strain evidence="4">W106-1 / CGMCC3.15140</strain>
    </source>
</reference>
<evidence type="ECO:0000259" key="2">
    <source>
        <dbReference type="Pfam" id="PF07484"/>
    </source>
</evidence>
<dbReference type="Gene3D" id="3.90.1340.10">
    <property type="entry name" value="Phage tail collar domain"/>
    <property type="match status" value="3"/>
</dbReference>
<feature type="region of interest" description="Disordered" evidence="1">
    <location>
        <begin position="410"/>
        <end position="443"/>
    </location>
</feature>
<evidence type="ECO:0000313" key="4">
    <source>
        <dbReference type="Proteomes" id="UP000030651"/>
    </source>
</evidence>
<feature type="domain" description="Phage tail collar" evidence="2">
    <location>
        <begin position="192"/>
        <end position="239"/>
    </location>
</feature>
<gene>
    <name evidence="3" type="ORF">PFICI_06282</name>
</gene>
<name>W3X5F6_PESFW</name>
<feature type="region of interest" description="Disordered" evidence="1">
    <location>
        <begin position="468"/>
        <end position="491"/>
    </location>
</feature>
<protein>
    <recommendedName>
        <fullName evidence="2">Phage tail collar domain-containing protein</fullName>
    </recommendedName>
</protein>
<feature type="domain" description="Phage tail collar" evidence="2">
    <location>
        <begin position="10"/>
        <end position="75"/>
    </location>
</feature>
<proteinExistence type="predicted"/>
<sequence length="510" mass="54557">MTNLVEVPVGTIAAYAADPSNLPSNWVVCDGASFSTATYPDLYKAIGFVSNPDANNSAGSGSDVMNIPDLRGRFIRGDDKKDSTLTAGNTHDWRTGQPNTDIRVTLDCITTEIHYTLKILGNRYISWNDGATSFEANGGDQESRPVNTYLFYIIKIAKPSIDKAPTTPYSDLPLASVIPFGGGDHGYPPNFPSYIRCDGSSASITSLPDLYKVLGTKWSSDPAPNPSNLVSPDLSGKFIRGVDPIGKYDIDNGTRNPAPDGSGQGLGTWQGYSTAIHKPYVRIEHFSDLSEQSIHVVGDDVIHDANSSSNQSWSGGDSETRPKNAAVHFYLSSVPPATFRQDFPVGGIIAIPGNPGNNLDQATWAPCDGSKYNRRVYSALFAAIGTTWGSPGDGDQWFNVPDLNGQYLRGADLHGNPGGDPDRGSRFASLPGGSSSGAGSYQNYATGMPRKPLNIGISYPNDVEMTSKATSKGTNLTAGEPRKQSLPLTNWGDNESAPRSVVVKYFIRAL</sequence>
<dbReference type="Pfam" id="PF07484">
    <property type="entry name" value="Collar"/>
    <property type="match status" value="3"/>
</dbReference>
<dbReference type="RefSeq" id="XP_007833054.1">
    <property type="nucleotide sequence ID" value="XM_007834863.1"/>
</dbReference>
<dbReference type="KEGG" id="pfy:PFICI_06282"/>
<dbReference type="AlphaFoldDB" id="W3X5F6"/>
<dbReference type="InterPro" id="IPR037053">
    <property type="entry name" value="Phage_tail_collar_dom_sf"/>
</dbReference>
<organism evidence="3 4">
    <name type="scientific">Pestalotiopsis fici (strain W106-1 / CGMCC3.15140)</name>
    <dbReference type="NCBI Taxonomy" id="1229662"/>
    <lineage>
        <taxon>Eukaryota</taxon>
        <taxon>Fungi</taxon>
        <taxon>Dikarya</taxon>
        <taxon>Ascomycota</taxon>
        <taxon>Pezizomycotina</taxon>
        <taxon>Sordariomycetes</taxon>
        <taxon>Xylariomycetidae</taxon>
        <taxon>Amphisphaeriales</taxon>
        <taxon>Sporocadaceae</taxon>
        <taxon>Pestalotiopsis</taxon>
    </lineage>
</organism>
<evidence type="ECO:0000313" key="3">
    <source>
        <dbReference type="EMBL" id="ETS81280.1"/>
    </source>
</evidence>
<feature type="compositionally biased region" description="Polar residues" evidence="1">
    <location>
        <begin position="468"/>
        <end position="477"/>
    </location>
</feature>
<dbReference type="EMBL" id="KI912112">
    <property type="protein sequence ID" value="ETS81280.1"/>
    <property type="molecule type" value="Genomic_DNA"/>
</dbReference>
<accession>W3X5F6</accession>
<feature type="domain" description="Phage tail collar" evidence="2">
    <location>
        <begin position="359"/>
        <end position="406"/>
    </location>
</feature>
<dbReference type="Proteomes" id="UP000030651">
    <property type="component" value="Unassembled WGS sequence"/>
</dbReference>
<dbReference type="InterPro" id="IPR011083">
    <property type="entry name" value="Phage_tail_collar_dom"/>
</dbReference>
<dbReference type="GeneID" id="19271295"/>
<keyword evidence="4" id="KW-1185">Reference proteome</keyword>
<dbReference type="HOGENOM" id="CLU_534294_0_0_1"/>
<dbReference type="InParanoid" id="W3X5F6"/>
<dbReference type="OrthoDB" id="3493401at2759"/>
<dbReference type="SUPFAM" id="SSF88874">
    <property type="entry name" value="Receptor-binding domain of short tail fibre protein gp12"/>
    <property type="match status" value="3"/>
</dbReference>